<keyword evidence="2" id="KW-1185">Reference proteome</keyword>
<dbReference type="PANTHER" id="PTHR45705">
    <property type="entry name" value="FI20236P1"/>
    <property type="match status" value="1"/>
</dbReference>
<dbReference type="InterPro" id="IPR037278">
    <property type="entry name" value="ARFGAP/RecO"/>
</dbReference>
<dbReference type="SUPFAM" id="SSF57863">
    <property type="entry name" value="ArfGap/RecO-like zinc finger"/>
    <property type="match status" value="1"/>
</dbReference>
<reference evidence="1" key="1">
    <citation type="submission" date="2022-08" db="UniProtKB">
        <authorList>
            <consortium name="EnsemblMetazoa"/>
        </authorList>
    </citation>
    <scope>IDENTIFICATION</scope>
    <source>
        <strain evidence="1">Israel</strain>
    </source>
</reference>
<dbReference type="GO" id="GO:0005737">
    <property type="term" value="C:cytoplasm"/>
    <property type="evidence" value="ECO:0007669"/>
    <property type="project" value="TreeGrafter"/>
</dbReference>
<organism evidence="1 2">
    <name type="scientific">Phlebotomus papatasi</name>
    <name type="common">Sandfly</name>
    <dbReference type="NCBI Taxonomy" id="29031"/>
    <lineage>
        <taxon>Eukaryota</taxon>
        <taxon>Metazoa</taxon>
        <taxon>Ecdysozoa</taxon>
        <taxon>Arthropoda</taxon>
        <taxon>Hexapoda</taxon>
        <taxon>Insecta</taxon>
        <taxon>Pterygota</taxon>
        <taxon>Neoptera</taxon>
        <taxon>Endopterygota</taxon>
        <taxon>Diptera</taxon>
        <taxon>Nematocera</taxon>
        <taxon>Psychodoidea</taxon>
        <taxon>Psychodidae</taxon>
        <taxon>Phlebotomus</taxon>
        <taxon>Phlebotomus</taxon>
    </lineage>
</organism>
<dbReference type="PRINTS" id="PR00405">
    <property type="entry name" value="REVINTRACTNG"/>
</dbReference>
<dbReference type="GO" id="GO:0005096">
    <property type="term" value="F:GTPase activator activity"/>
    <property type="evidence" value="ECO:0007669"/>
    <property type="project" value="InterPro"/>
</dbReference>
<dbReference type="Gene3D" id="1.10.220.150">
    <property type="entry name" value="Arf GTPase activating protein"/>
    <property type="match status" value="1"/>
</dbReference>
<proteinExistence type="predicted"/>
<protein>
    <submittedName>
        <fullName evidence="1">Uncharacterized protein</fullName>
    </submittedName>
</protein>
<dbReference type="SMART" id="SM00105">
    <property type="entry name" value="ArfGap"/>
    <property type="match status" value="1"/>
</dbReference>
<accession>A0A1B0D7C2</accession>
<dbReference type="InterPro" id="IPR051718">
    <property type="entry name" value="ARF_GTPase-activating"/>
</dbReference>
<sequence length="77" mass="8975">MQNVEWASYNIGIFLCTRCAGVHRAMGAHISKVKHLKLDKWEDSQLERMKEVGNVKARLKYEQRVPACYRRPTEDSP</sequence>
<dbReference type="AlphaFoldDB" id="A0A1B0D7C2"/>
<dbReference type="PROSITE" id="PS50115">
    <property type="entry name" value="ARFGAP"/>
    <property type="match status" value="1"/>
</dbReference>
<evidence type="ECO:0000313" key="1">
    <source>
        <dbReference type="EnsemblMetazoa" id="PPAI003445-PA"/>
    </source>
</evidence>
<name>A0A1B0D7C2_PHLPP</name>
<dbReference type="PANTHER" id="PTHR45705:SF1">
    <property type="entry name" value="FI20236P1"/>
    <property type="match status" value="1"/>
</dbReference>
<dbReference type="Pfam" id="PF01412">
    <property type="entry name" value="ArfGap"/>
    <property type="match status" value="1"/>
</dbReference>
<dbReference type="InterPro" id="IPR038508">
    <property type="entry name" value="ArfGAP_dom_sf"/>
</dbReference>
<dbReference type="EnsemblMetazoa" id="PPAI003445-RA">
    <property type="protein sequence ID" value="PPAI003445-PA"/>
    <property type="gene ID" value="PPAI003445"/>
</dbReference>
<dbReference type="VEuPathDB" id="VectorBase:PPAI003445"/>
<dbReference type="EMBL" id="AJVK01026817">
    <property type="status" value="NOT_ANNOTATED_CDS"/>
    <property type="molecule type" value="Genomic_DNA"/>
</dbReference>
<evidence type="ECO:0000313" key="2">
    <source>
        <dbReference type="Proteomes" id="UP000092462"/>
    </source>
</evidence>
<dbReference type="EMBL" id="AJVK01026818">
    <property type="status" value="NOT_ANNOTATED_CDS"/>
    <property type="molecule type" value="Genomic_DNA"/>
</dbReference>
<dbReference type="VEuPathDB" id="VectorBase:PPAPM1_005622"/>
<dbReference type="Proteomes" id="UP000092462">
    <property type="component" value="Unassembled WGS sequence"/>
</dbReference>
<dbReference type="InterPro" id="IPR001164">
    <property type="entry name" value="ArfGAP_dom"/>
</dbReference>